<dbReference type="PRINTS" id="PR00141">
    <property type="entry name" value="PROTEASOME"/>
</dbReference>
<organism evidence="11 14">
    <name type="scientific">Smittium mucronatum</name>
    <dbReference type="NCBI Taxonomy" id="133383"/>
    <lineage>
        <taxon>Eukaryota</taxon>
        <taxon>Fungi</taxon>
        <taxon>Fungi incertae sedis</taxon>
        <taxon>Zoopagomycota</taxon>
        <taxon>Kickxellomycotina</taxon>
        <taxon>Harpellomycetes</taxon>
        <taxon>Harpellales</taxon>
        <taxon>Legeriomycetaceae</taxon>
        <taxon>Smittium</taxon>
    </lineage>
</organism>
<dbReference type="PANTHER" id="PTHR32194">
    <property type="entry name" value="METALLOPROTEASE TLDD"/>
    <property type="match status" value="1"/>
</dbReference>
<dbReference type="Proteomes" id="UP000187455">
    <property type="component" value="Unassembled WGS sequence"/>
</dbReference>
<keyword evidence="4" id="KW-0888">Threonine protease</keyword>
<keyword evidence="5" id="KW-0378">Hydrolase</keyword>
<protein>
    <recommendedName>
        <fullName evidence="9">Proteasome subunit beta</fullName>
    </recommendedName>
</protein>
<evidence type="ECO:0000256" key="6">
    <source>
        <dbReference type="ARBA" id="ARBA00022942"/>
    </source>
</evidence>
<comment type="function">
    <text evidence="9">Component of the proteasome, a multicatalytic proteinase complex which is characterized by its ability to cleave peptides with Arg, Phe, Tyr, Leu, and Glu adjacent to the leaving group at neutral or slightly basic pH. The proteasome has an ATP-dependent proteolytic activity.</text>
</comment>
<reference evidence="11 14" key="1">
    <citation type="journal article" date="2016" name="Mol. Biol. Evol.">
        <title>Genome-Wide Survey of Gut Fungi (Harpellales) Reveals the First Horizontally Transferred Ubiquitin Gene from a Mosquito Host.</title>
        <authorList>
            <person name="Wang Y."/>
            <person name="White M.M."/>
            <person name="Kvist S."/>
            <person name="Moncalvo J.M."/>
        </authorList>
    </citation>
    <scope>NUCLEOTIDE SEQUENCE [LARGE SCALE GENOMIC DNA]</scope>
    <source>
        <strain evidence="11 14">ALG-7-W6</strain>
    </source>
</reference>
<dbReference type="EMBL" id="LSSL01003816">
    <property type="protein sequence ID" value="OLY80063.1"/>
    <property type="molecule type" value="Genomic_DNA"/>
</dbReference>
<evidence type="ECO:0000313" key="11">
    <source>
        <dbReference type="EMBL" id="OLY78251.1"/>
    </source>
</evidence>
<dbReference type="CDD" id="cd03763">
    <property type="entry name" value="proteasome_beta_type_7"/>
    <property type="match status" value="1"/>
</dbReference>
<accession>A0A1R0GMX8</accession>
<dbReference type="InterPro" id="IPR001353">
    <property type="entry name" value="Proteasome_sua/b"/>
</dbReference>
<evidence type="ECO:0000256" key="5">
    <source>
        <dbReference type="ARBA" id="ARBA00022801"/>
    </source>
</evidence>
<comment type="catalytic activity">
    <reaction evidence="1">
        <text>Cleavage of peptide bonds with very broad specificity.</text>
        <dbReference type="EC" id="3.4.25.1"/>
    </reaction>
</comment>
<evidence type="ECO:0000256" key="8">
    <source>
        <dbReference type="PIRSR" id="PIRSR600243-1"/>
    </source>
</evidence>
<dbReference type="PROSITE" id="PS00854">
    <property type="entry name" value="PROTEASOME_BETA_1"/>
    <property type="match status" value="1"/>
</dbReference>
<dbReference type="AlphaFoldDB" id="A0A1R0GMX8"/>
<dbReference type="PANTHER" id="PTHR32194:SF4">
    <property type="entry name" value="PROTEASOME SUBUNIT BETA TYPE-7"/>
    <property type="match status" value="1"/>
</dbReference>
<dbReference type="InterPro" id="IPR000243">
    <property type="entry name" value="Pept_T1A_subB"/>
</dbReference>
<keyword evidence="7 9" id="KW-0539">Nucleus</keyword>
<dbReference type="STRING" id="133383.A0A1R0GMX8"/>
<dbReference type="Gene3D" id="3.60.20.10">
    <property type="entry name" value="Glutamine Phosphoribosylpyrophosphate, subunit 1, domain 1"/>
    <property type="match status" value="1"/>
</dbReference>
<dbReference type="EMBL" id="LSSL01006866">
    <property type="protein sequence ID" value="OLY78251.1"/>
    <property type="molecule type" value="Genomic_DNA"/>
</dbReference>
<evidence type="ECO:0000256" key="2">
    <source>
        <dbReference type="ARBA" id="ARBA00022490"/>
    </source>
</evidence>
<gene>
    <name evidence="13" type="ORF">AYI68_g2315</name>
    <name evidence="12" type="ORF">AYI68_g5850</name>
    <name evidence="11" type="ORF">AYI68_g7704</name>
</gene>
<name>A0A1R0GMX8_9FUNG</name>
<dbReference type="InterPro" id="IPR024689">
    <property type="entry name" value="Proteasome_bsu_C"/>
</dbReference>
<feature type="active site" description="Nucleophile" evidence="8">
    <location>
        <position position="43"/>
    </location>
</feature>
<evidence type="ECO:0000256" key="4">
    <source>
        <dbReference type="ARBA" id="ARBA00022698"/>
    </source>
</evidence>
<comment type="caution">
    <text evidence="11">The sequence shown here is derived from an EMBL/GenBank/DDBJ whole genome shotgun (WGS) entry which is preliminary data.</text>
</comment>
<evidence type="ECO:0000259" key="10">
    <source>
        <dbReference type="Pfam" id="PF12465"/>
    </source>
</evidence>
<sequence length="273" mass="29559">MDKNILKEIVGEHEGGFSFANAKRNEYLTQNGGVMPNATKTGTTIVGLIYKDGVVLGADTRATAGTIVADKNCAKIHYITPNIYCCGAGTAADTEFTTNIVSSQLALHSMNSGRQAHVSTAMTLLKQYLFRYQGHVSAALVLGGVDINGPHLYTVYPHGSTDKLPFVTMGSGSLAAMAIFESRFKPNMERDEAVELVKDAIESGIFNDLGSGSNVDVCVITKDKVDYLRNYAKPNERVPKLKSYKFARGTTAIISETVRKFNSVKDEDAMEVV</sequence>
<comment type="subcellular location">
    <subcellularLocation>
        <location evidence="9">Cytoplasm</location>
    </subcellularLocation>
    <subcellularLocation>
        <location evidence="9">Nucleus</location>
    </subcellularLocation>
</comment>
<evidence type="ECO:0000313" key="13">
    <source>
        <dbReference type="EMBL" id="OLY83546.1"/>
    </source>
</evidence>
<evidence type="ECO:0000313" key="14">
    <source>
        <dbReference type="Proteomes" id="UP000187455"/>
    </source>
</evidence>
<proteinExistence type="inferred from homology"/>
<evidence type="ECO:0000256" key="1">
    <source>
        <dbReference type="ARBA" id="ARBA00001198"/>
    </source>
</evidence>
<dbReference type="GO" id="GO:0051603">
    <property type="term" value="P:proteolysis involved in protein catabolic process"/>
    <property type="evidence" value="ECO:0007669"/>
    <property type="project" value="InterPro"/>
</dbReference>
<keyword evidence="6 9" id="KW-0647">Proteasome</keyword>
<dbReference type="EMBL" id="LSSL01000854">
    <property type="protein sequence ID" value="OLY83546.1"/>
    <property type="molecule type" value="Genomic_DNA"/>
</dbReference>
<dbReference type="InterPro" id="IPR029055">
    <property type="entry name" value="Ntn_hydrolases_N"/>
</dbReference>
<dbReference type="Pfam" id="PF00227">
    <property type="entry name" value="Proteasome"/>
    <property type="match status" value="1"/>
</dbReference>
<reference evidence="11" key="2">
    <citation type="submission" date="2017-01" db="EMBL/GenBank/DDBJ databases">
        <authorList>
            <person name="Mah S.A."/>
            <person name="Swanson W.J."/>
            <person name="Moy G.W."/>
            <person name="Vacquier V.D."/>
        </authorList>
    </citation>
    <scope>NUCLEOTIDE SEQUENCE</scope>
    <source>
        <strain evidence="11">ALG-7-W6</strain>
    </source>
</reference>
<dbReference type="InterPro" id="IPR016050">
    <property type="entry name" value="Proteasome_bsu_CS"/>
</dbReference>
<dbReference type="GO" id="GO:0005634">
    <property type="term" value="C:nucleus"/>
    <property type="evidence" value="ECO:0007669"/>
    <property type="project" value="UniProtKB-SubCell"/>
</dbReference>
<evidence type="ECO:0000313" key="12">
    <source>
        <dbReference type="EMBL" id="OLY80063.1"/>
    </source>
</evidence>
<evidence type="ECO:0000256" key="9">
    <source>
        <dbReference type="RuleBase" id="RU004203"/>
    </source>
</evidence>
<evidence type="ECO:0000256" key="7">
    <source>
        <dbReference type="ARBA" id="ARBA00023242"/>
    </source>
</evidence>
<dbReference type="SUPFAM" id="SSF56235">
    <property type="entry name" value="N-terminal nucleophile aminohydrolases (Ntn hydrolases)"/>
    <property type="match status" value="1"/>
</dbReference>
<dbReference type="InterPro" id="IPR023333">
    <property type="entry name" value="Proteasome_suB-type"/>
</dbReference>
<dbReference type="GO" id="GO:0004298">
    <property type="term" value="F:threonine-type endopeptidase activity"/>
    <property type="evidence" value="ECO:0007669"/>
    <property type="project" value="UniProtKB-KW"/>
</dbReference>
<dbReference type="OrthoDB" id="429533at2759"/>
<evidence type="ECO:0000256" key="3">
    <source>
        <dbReference type="ARBA" id="ARBA00022670"/>
    </source>
</evidence>
<dbReference type="Pfam" id="PF12465">
    <property type="entry name" value="Pr_beta_C"/>
    <property type="match status" value="1"/>
</dbReference>
<dbReference type="GO" id="GO:0019774">
    <property type="term" value="C:proteasome core complex, beta-subunit complex"/>
    <property type="evidence" value="ECO:0007669"/>
    <property type="project" value="UniProtKB-ARBA"/>
</dbReference>
<keyword evidence="3" id="KW-0645">Protease</keyword>
<dbReference type="PROSITE" id="PS51476">
    <property type="entry name" value="PROTEASOME_BETA_2"/>
    <property type="match status" value="1"/>
</dbReference>
<dbReference type="FunFam" id="3.60.20.10:FF:000005">
    <property type="entry name" value="Proteasome subunit beta type-2"/>
    <property type="match status" value="1"/>
</dbReference>
<feature type="domain" description="Proteasome beta subunit C-terminal" evidence="10">
    <location>
        <begin position="234"/>
        <end position="261"/>
    </location>
</feature>
<keyword evidence="14" id="KW-1185">Reference proteome</keyword>
<comment type="subunit">
    <text evidence="9">Component of the proteasome complex.</text>
</comment>
<dbReference type="GO" id="GO:0005737">
    <property type="term" value="C:cytoplasm"/>
    <property type="evidence" value="ECO:0007669"/>
    <property type="project" value="UniProtKB-SubCell"/>
</dbReference>
<keyword evidence="2 9" id="KW-0963">Cytoplasm</keyword>
<comment type="similarity">
    <text evidence="9">Belongs to the peptidase T1B family.</text>
</comment>